<dbReference type="EMBL" id="GGMS01002202">
    <property type="protein sequence ID" value="MBY71405.1"/>
    <property type="molecule type" value="Transcribed_RNA"/>
</dbReference>
<dbReference type="AlphaFoldDB" id="A0A2S2Q0X0"/>
<protein>
    <submittedName>
        <fullName evidence="1">Uncharacterized protein</fullName>
    </submittedName>
</protein>
<evidence type="ECO:0000313" key="1">
    <source>
        <dbReference type="EMBL" id="MBY71405.1"/>
    </source>
</evidence>
<proteinExistence type="predicted"/>
<accession>A0A2S2Q0X0</accession>
<sequence length="117" mass="13438">MVIPLIRDLQYTIGNITPKIVPGQSLKTLLNAVFRRLWSIEGNKIVAKATLMNPRLNKTAFRLNENADDAEKWICDELCAMIGKRKNQITKVEQVETIVTHCVMVTLMLRLFTLRKK</sequence>
<gene>
    <name evidence="1" type="ORF">g.146789</name>
</gene>
<name>A0A2S2Q0X0_9HEMI</name>
<dbReference type="OrthoDB" id="6619611at2759"/>
<reference evidence="1" key="1">
    <citation type="submission" date="2018-04" db="EMBL/GenBank/DDBJ databases">
        <title>Transcriptome assembly of Sipha flava.</title>
        <authorList>
            <person name="Scully E.D."/>
            <person name="Geib S.M."/>
            <person name="Palmer N.A."/>
            <person name="Koch K."/>
            <person name="Bradshaw J."/>
            <person name="Heng-Moss T."/>
            <person name="Sarath G."/>
        </authorList>
    </citation>
    <scope>NUCLEOTIDE SEQUENCE</scope>
</reference>
<organism evidence="1">
    <name type="scientific">Sipha flava</name>
    <name type="common">yellow sugarcane aphid</name>
    <dbReference type="NCBI Taxonomy" id="143950"/>
    <lineage>
        <taxon>Eukaryota</taxon>
        <taxon>Metazoa</taxon>
        <taxon>Ecdysozoa</taxon>
        <taxon>Arthropoda</taxon>
        <taxon>Hexapoda</taxon>
        <taxon>Insecta</taxon>
        <taxon>Pterygota</taxon>
        <taxon>Neoptera</taxon>
        <taxon>Paraneoptera</taxon>
        <taxon>Hemiptera</taxon>
        <taxon>Sternorrhyncha</taxon>
        <taxon>Aphidomorpha</taxon>
        <taxon>Aphidoidea</taxon>
        <taxon>Aphididae</taxon>
        <taxon>Sipha</taxon>
    </lineage>
</organism>